<keyword evidence="6 7" id="KW-0472">Membrane</keyword>
<keyword evidence="5 7" id="KW-1133">Transmembrane helix</keyword>
<comment type="caution">
    <text evidence="9">The sequence shown here is derived from an EMBL/GenBank/DDBJ whole genome shotgun (WGS) entry which is preliminary data.</text>
</comment>
<dbReference type="InterPro" id="IPR050366">
    <property type="entry name" value="BP-dependent_transpt_permease"/>
</dbReference>
<dbReference type="SUPFAM" id="SSF161098">
    <property type="entry name" value="MetI-like"/>
    <property type="match status" value="1"/>
</dbReference>
<keyword evidence="3" id="KW-1003">Cell membrane</keyword>
<reference evidence="10" key="1">
    <citation type="journal article" date="2020" name="MBio">
        <title>Horizontal gene transfer to a defensive symbiont with a reduced genome amongst a multipartite beetle microbiome.</title>
        <authorList>
            <person name="Waterworth S.C."/>
            <person name="Florez L.V."/>
            <person name="Rees E.R."/>
            <person name="Hertweck C."/>
            <person name="Kaltenpoth M."/>
            <person name="Kwan J.C."/>
        </authorList>
    </citation>
    <scope>NUCLEOTIDE SEQUENCE [LARGE SCALE GENOMIC DNA]</scope>
</reference>
<feature type="domain" description="ABC transmembrane type-1" evidence="8">
    <location>
        <begin position="81"/>
        <end position="270"/>
    </location>
</feature>
<evidence type="ECO:0000256" key="3">
    <source>
        <dbReference type="ARBA" id="ARBA00022475"/>
    </source>
</evidence>
<evidence type="ECO:0000256" key="7">
    <source>
        <dbReference type="RuleBase" id="RU363032"/>
    </source>
</evidence>
<dbReference type="GO" id="GO:0005886">
    <property type="term" value="C:plasma membrane"/>
    <property type="evidence" value="ECO:0007669"/>
    <property type="project" value="UniProtKB-SubCell"/>
</dbReference>
<evidence type="ECO:0000313" key="9">
    <source>
        <dbReference type="EMBL" id="KAF1023655.1"/>
    </source>
</evidence>
<feature type="transmembrane region" description="Helical" evidence="7">
    <location>
        <begin position="203"/>
        <end position="227"/>
    </location>
</feature>
<dbReference type="AlphaFoldDB" id="A0A7V8FRW5"/>
<dbReference type="GO" id="GO:0055085">
    <property type="term" value="P:transmembrane transport"/>
    <property type="evidence" value="ECO:0007669"/>
    <property type="project" value="InterPro"/>
</dbReference>
<dbReference type="EMBL" id="WNDQ01000003">
    <property type="protein sequence ID" value="KAF1023655.1"/>
    <property type="molecule type" value="Genomic_DNA"/>
</dbReference>
<dbReference type="PROSITE" id="PS50928">
    <property type="entry name" value="ABC_TM1"/>
    <property type="match status" value="1"/>
</dbReference>
<dbReference type="CDD" id="cd06261">
    <property type="entry name" value="TM_PBP2"/>
    <property type="match status" value="1"/>
</dbReference>
<dbReference type="Gene3D" id="1.10.3720.10">
    <property type="entry name" value="MetI-like"/>
    <property type="match status" value="1"/>
</dbReference>
<dbReference type="PANTHER" id="PTHR43386">
    <property type="entry name" value="OLIGOPEPTIDE TRANSPORT SYSTEM PERMEASE PROTEIN APPC"/>
    <property type="match status" value="1"/>
</dbReference>
<feature type="transmembrane region" description="Helical" evidence="7">
    <location>
        <begin position="85"/>
        <end position="109"/>
    </location>
</feature>
<evidence type="ECO:0000256" key="2">
    <source>
        <dbReference type="ARBA" id="ARBA00022448"/>
    </source>
</evidence>
<evidence type="ECO:0000256" key="6">
    <source>
        <dbReference type="ARBA" id="ARBA00023136"/>
    </source>
</evidence>
<feature type="transmembrane region" description="Helical" evidence="7">
    <location>
        <begin position="129"/>
        <end position="154"/>
    </location>
</feature>
<protein>
    <submittedName>
        <fullName evidence="9">Glutathione transport system permease protein GsiD</fullName>
    </submittedName>
</protein>
<feature type="transmembrane region" description="Helical" evidence="7">
    <location>
        <begin position="21"/>
        <end position="42"/>
    </location>
</feature>
<name>A0A7V8FRW5_9BURK</name>
<organism evidence="9 10">
    <name type="scientific">Paracidovorax wautersii</name>
    <dbReference type="NCBI Taxonomy" id="1177982"/>
    <lineage>
        <taxon>Bacteria</taxon>
        <taxon>Pseudomonadati</taxon>
        <taxon>Pseudomonadota</taxon>
        <taxon>Betaproteobacteria</taxon>
        <taxon>Burkholderiales</taxon>
        <taxon>Comamonadaceae</taxon>
        <taxon>Paracidovorax</taxon>
    </lineage>
</organism>
<dbReference type="Pfam" id="PF00528">
    <property type="entry name" value="BPD_transp_1"/>
    <property type="match status" value="1"/>
</dbReference>
<evidence type="ECO:0000313" key="10">
    <source>
        <dbReference type="Proteomes" id="UP000461670"/>
    </source>
</evidence>
<comment type="similarity">
    <text evidence="7">Belongs to the binding-protein-dependent transport system permease family.</text>
</comment>
<comment type="subcellular location">
    <subcellularLocation>
        <location evidence="1 7">Cell membrane</location>
        <topology evidence="1 7">Multi-pass membrane protein</topology>
    </subcellularLocation>
</comment>
<evidence type="ECO:0000256" key="5">
    <source>
        <dbReference type="ARBA" id="ARBA00022989"/>
    </source>
</evidence>
<accession>A0A7V8FRW5</accession>
<keyword evidence="2 7" id="KW-0813">Transport</keyword>
<proteinExistence type="inferred from homology"/>
<gene>
    <name evidence="9" type="primary">gsiD_1</name>
    <name evidence="9" type="ORF">GAK30_00318</name>
</gene>
<sequence length="283" mass="29027">MPALPDVPRVRRSAARPRIGLAVAALAFGLVVVAALLAPWVAPVDPNAIALGDSLAAPSAAHLFGADQLGRDVLSRAIHGARVSLLIAAATVLLAGGLGGALGLVAGFAGGRIDAVVMRLADMQLAFPAVILAMALAGAVGIDTGLLVVVLASANWARFARVVRSEALSLKTREFVLLARLAGASPAWIAWRHVAPHLAGTFVVLATLDVGSVIVLEATLSFLGLGVQPPAPSWGAMIAEGRGFLETAWWISVMPGLLLVVTVLSANTLGDALRDWLNPSLPE</sequence>
<evidence type="ECO:0000256" key="1">
    <source>
        <dbReference type="ARBA" id="ARBA00004651"/>
    </source>
</evidence>
<evidence type="ECO:0000256" key="4">
    <source>
        <dbReference type="ARBA" id="ARBA00022692"/>
    </source>
</evidence>
<dbReference type="InterPro" id="IPR000515">
    <property type="entry name" value="MetI-like"/>
</dbReference>
<dbReference type="PANTHER" id="PTHR43386:SF1">
    <property type="entry name" value="D,D-DIPEPTIDE TRANSPORT SYSTEM PERMEASE PROTEIN DDPC-RELATED"/>
    <property type="match status" value="1"/>
</dbReference>
<evidence type="ECO:0000259" key="8">
    <source>
        <dbReference type="PROSITE" id="PS50928"/>
    </source>
</evidence>
<dbReference type="Proteomes" id="UP000461670">
    <property type="component" value="Unassembled WGS sequence"/>
</dbReference>
<feature type="transmembrane region" description="Helical" evidence="7">
    <location>
        <begin position="248"/>
        <end position="269"/>
    </location>
</feature>
<keyword evidence="4 7" id="KW-0812">Transmembrane</keyword>
<dbReference type="InterPro" id="IPR035906">
    <property type="entry name" value="MetI-like_sf"/>
</dbReference>